<feature type="transmembrane region" description="Helical" evidence="2">
    <location>
        <begin position="12"/>
        <end position="39"/>
    </location>
</feature>
<dbReference type="RefSeq" id="WP_208316091.1">
    <property type="nucleotide sequence ID" value="NZ_JAELYA010000009.1"/>
</dbReference>
<keyword evidence="2" id="KW-1133">Transmembrane helix</keyword>
<organism evidence="3 4">
    <name type="scientific">Pseudomonas schmalbachii</name>
    <dbReference type="NCBI Taxonomy" id="2816993"/>
    <lineage>
        <taxon>Bacteria</taxon>
        <taxon>Pseudomonadati</taxon>
        <taxon>Pseudomonadota</taxon>
        <taxon>Gammaproteobacteria</taxon>
        <taxon>Pseudomonadales</taxon>
        <taxon>Pseudomonadaceae</taxon>
        <taxon>Pseudomonas</taxon>
    </lineage>
</organism>
<evidence type="ECO:0000256" key="1">
    <source>
        <dbReference type="SAM" id="MobiDB-lite"/>
    </source>
</evidence>
<dbReference type="EMBL" id="JAELYA010000009">
    <property type="protein sequence ID" value="MBO3277701.1"/>
    <property type="molecule type" value="Genomic_DNA"/>
</dbReference>
<proteinExistence type="predicted"/>
<keyword evidence="2" id="KW-0472">Membrane</keyword>
<keyword evidence="2" id="KW-0812">Transmembrane</keyword>
<evidence type="ECO:0000313" key="3">
    <source>
        <dbReference type="EMBL" id="MBO3277701.1"/>
    </source>
</evidence>
<gene>
    <name evidence="3" type="ORF">JFY56_21010</name>
</gene>
<accession>A0ABS3TVK1</accession>
<sequence>MLDDLLQQLSSVPAGAFAAIAAVAGATGAIVAALITALLGKLIVSSRDLQDREAEWRKHALELTKLDLERKLKSGRDFQANPLRPCILDFLANYRDLQELGKKSPKDLYQTILTTRLAKPPAAPPKPPATPPAEALEDSG</sequence>
<keyword evidence="4" id="KW-1185">Reference proteome</keyword>
<comment type="caution">
    <text evidence="3">The sequence shown here is derived from an EMBL/GenBank/DDBJ whole genome shotgun (WGS) entry which is preliminary data.</text>
</comment>
<evidence type="ECO:0000256" key="2">
    <source>
        <dbReference type="SAM" id="Phobius"/>
    </source>
</evidence>
<protein>
    <submittedName>
        <fullName evidence="3">Uncharacterized protein</fullName>
    </submittedName>
</protein>
<name>A0ABS3TVK1_9PSED</name>
<reference evidence="3 4" key="1">
    <citation type="submission" date="2020-12" db="EMBL/GenBank/DDBJ databases">
        <title>Pseudomonas schmalbachii sp. nov. isolated from millipede gut.</title>
        <authorList>
            <person name="Shelomi M."/>
        </authorList>
    </citation>
    <scope>NUCLEOTIDE SEQUENCE [LARGE SCALE GENOMIC DNA]</scope>
    <source>
        <strain evidence="3 4">Milli4</strain>
    </source>
</reference>
<feature type="compositionally biased region" description="Pro residues" evidence="1">
    <location>
        <begin position="121"/>
        <end position="131"/>
    </location>
</feature>
<evidence type="ECO:0000313" key="4">
    <source>
        <dbReference type="Proteomes" id="UP000669060"/>
    </source>
</evidence>
<dbReference type="Proteomes" id="UP000669060">
    <property type="component" value="Unassembled WGS sequence"/>
</dbReference>
<feature type="region of interest" description="Disordered" evidence="1">
    <location>
        <begin position="116"/>
        <end position="140"/>
    </location>
</feature>